<keyword evidence="1" id="KW-0472">Membrane</keyword>
<keyword evidence="1" id="KW-0812">Transmembrane</keyword>
<keyword evidence="1" id="KW-1133">Transmembrane helix</keyword>
<protein>
    <recommendedName>
        <fullName evidence="4">Transmembrane protein</fullName>
    </recommendedName>
</protein>
<organism evidence="2 3">
    <name type="scientific">Mycena albidolilacea</name>
    <dbReference type="NCBI Taxonomy" id="1033008"/>
    <lineage>
        <taxon>Eukaryota</taxon>
        <taxon>Fungi</taxon>
        <taxon>Dikarya</taxon>
        <taxon>Basidiomycota</taxon>
        <taxon>Agaricomycotina</taxon>
        <taxon>Agaricomycetes</taxon>
        <taxon>Agaricomycetidae</taxon>
        <taxon>Agaricales</taxon>
        <taxon>Marasmiineae</taxon>
        <taxon>Mycenaceae</taxon>
        <taxon>Mycena</taxon>
    </lineage>
</organism>
<evidence type="ECO:0008006" key="4">
    <source>
        <dbReference type="Google" id="ProtNLM"/>
    </source>
</evidence>
<dbReference type="EMBL" id="JARIHO010000031">
    <property type="protein sequence ID" value="KAJ7336122.1"/>
    <property type="molecule type" value="Genomic_DNA"/>
</dbReference>
<comment type="caution">
    <text evidence="2">The sequence shown here is derived from an EMBL/GenBank/DDBJ whole genome shotgun (WGS) entry which is preliminary data.</text>
</comment>
<sequence length="454" mass="49053">MPLASLQLEYPITRNFPGRTFSYATFAGAGVVLLFLALVNAVLGGYETVPNFDSNFNVTQNHWFDKLLPRAAKPKPGTLCDPRLFGLGDAVMTNYTMFPYVVSVIDSANAGDAGFAYRGGTLDSCDITSLFVNGNTNTFMIDFTALVKCRADAAQIEQKNNFEITLRADWSESYLLGAQKTLRNFQAGASNRSSDARATVLNTLMGASGHEFADRIFQMLILSNRTTPQLISFEADFPWCPASLGPAAPCGTQSPPLKINGMFEWLGNGSTVQAFSGDLLTNDTEGIVSNMVQAVYAAVRLDLGNPAPSNFLLQPALIPSVILSTFPETYPPKNGVALPTKSYLYSALMNDGYFSGLTNGTYDIPGLLPLTVPGPAVLDGVYLCRFTRAKSPGSAVVAVLVGTLSMFGAVWGIWLTLATMWVKRRDAGANACQDHVQMMPRPTSPDEKSRFMDV</sequence>
<accession>A0AAD6ZS04</accession>
<dbReference type="AlphaFoldDB" id="A0AAD6ZS04"/>
<gene>
    <name evidence="2" type="ORF">DFH08DRAFT_283121</name>
</gene>
<evidence type="ECO:0000313" key="3">
    <source>
        <dbReference type="Proteomes" id="UP001218218"/>
    </source>
</evidence>
<name>A0AAD6ZS04_9AGAR</name>
<reference evidence="2" key="1">
    <citation type="submission" date="2023-03" db="EMBL/GenBank/DDBJ databases">
        <title>Massive genome expansion in bonnet fungi (Mycena s.s.) driven by repeated elements and novel gene families across ecological guilds.</title>
        <authorList>
            <consortium name="Lawrence Berkeley National Laboratory"/>
            <person name="Harder C.B."/>
            <person name="Miyauchi S."/>
            <person name="Viragh M."/>
            <person name="Kuo A."/>
            <person name="Thoen E."/>
            <person name="Andreopoulos B."/>
            <person name="Lu D."/>
            <person name="Skrede I."/>
            <person name="Drula E."/>
            <person name="Henrissat B."/>
            <person name="Morin E."/>
            <person name="Kohler A."/>
            <person name="Barry K."/>
            <person name="LaButti K."/>
            <person name="Morin E."/>
            <person name="Salamov A."/>
            <person name="Lipzen A."/>
            <person name="Mereny Z."/>
            <person name="Hegedus B."/>
            <person name="Baldrian P."/>
            <person name="Stursova M."/>
            <person name="Weitz H."/>
            <person name="Taylor A."/>
            <person name="Grigoriev I.V."/>
            <person name="Nagy L.G."/>
            <person name="Martin F."/>
            <person name="Kauserud H."/>
        </authorList>
    </citation>
    <scope>NUCLEOTIDE SEQUENCE</scope>
    <source>
        <strain evidence="2">CBHHK002</strain>
    </source>
</reference>
<evidence type="ECO:0000256" key="1">
    <source>
        <dbReference type="SAM" id="Phobius"/>
    </source>
</evidence>
<dbReference type="Proteomes" id="UP001218218">
    <property type="component" value="Unassembled WGS sequence"/>
</dbReference>
<feature type="transmembrane region" description="Helical" evidence="1">
    <location>
        <begin position="395"/>
        <end position="417"/>
    </location>
</feature>
<keyword evidence="3" id="KW-1185">Reference proteome</keyword>
<evidence type="ECO:0000313" key="2">
    <source>
        <dbReference type="EMBL" id="KAJ7336122.1"/>
    </source>
</evidence>
<proteinExistence type="predicted"/>
<feature type="transmembrane region" description="Helical" evidence="1">
    <location>
        <begin position="21"/>
        <end position="46"/>
    </location>
</feature>